<feature type="region of interest" description="Disordered" evidence="1">
    <location>
        <begin position="119"/>
        <end position="190"/>
    </location>
</feature>
<evidence type="ECO:0008006" key="5">
    <source>
        <dbReference type="Google" id="ProtNLM"/>
    </source>
</evidence>
<gene>
    <name evidence="3" type="ORF">J2S66_002032</name>
</gene>
<feature type="compositionally biased region" description="Gly residues" evidence="1">
    <location>
        <begin position="158"/>
        <end position="167"/>
    </location>
</feature>
<keyword evidence="4" id="KW-1185">Reference proteome</keyword>
<evidence type="ECO:0000313" key="4">
    <source>
        <dbReference type="Proteomes" id="UP001268819"/>
    </source>
</evidence>
<feature type="signal peptide" evidence="2">
    <location>
        <begin position="1"/>
        <end position="23"/>
    </location>
</feature>
<accession>A0ABU1PSL9</accession>
<comment type="caution">
    <text evidence="3">The sequence shown here is derived from an EMBL/GenBank/DDBJ whole genome shotgun (WGS) entry which is preliminary data.</text>
</comment>
<dbReference type="EMBL" id="JAVDSG010000001">
    <property type="protein sequence ID" value="MDR6593648.1"/>
    <property type="molecule type" value="Genomic_DNA"/>
</dbReference>
<sequence>MNIRKGVAGAALTLATVAPAVTAGEASAAAAWMTAYGSYTAVYDQWHTTMGESSWEDIYVSCQTHGPGGVWGTQLYLWAWVPNATASGGLWGYVDSRNVNNYNQNGIAGISWCTYGSGSGGGSGEGGGSPWSTDAVAARDDDGEGGGSPWGTDAVPTRGGGVGGGSPWGTDVIAAGREDDGGGEGGGSPW</sequence>
<organism evidence="3 4">
    <name type="scientific">Saccharothrix longispora</name>
    <dbReference type="NCBI Taxonomy" id="33920"/>
    <lineage>
        <taxon>Bacteria</taxon>
        <taxon>Bacillati</taxon>
        <taxon>Actinomycetota</taxon>
        <taxon>Actinomycetes</taxon>
        <taxon>Pseudonocardiales</taxon>
        <taxon>Pseudonocardiaceae</taxon>
        <taxon>Saccharothrix</taxon>
    </lineage>
</organism>
<feature type="chain" id="PRO_5045134946" description="Secreted protein" evidence="2">
    <location>
        <begin position="24"/>
        <end position="190"/>
    </location>
</feature>
<keyword evidence="2" id="KW-0732">Signal</keyword>
<feature type="compositionally biased region" description="Gly residues" evidence="1">
    <location>
        <begin position="119"/>
        <end position="129"/>
    </location>
</feature>
<reference evidence="3 4" key="1">
    <citation type="submission" date="2023-07" db="EMBL/GenBank/DDBJ databases">
        <title>Sequencing the genomes of 1000 actinobacteria strains.</title>
        <authorList>
            <person name="Klenk H.-P."/>
        </authorList>
    </citation>
    <scope>NUCLEOTIDE SEQUENCE [LARGE SCALE GENOMIC DNA]</scope>
    <source>
        <strain evidence="3 4">DSM 43749</strain>
    </source>
</reference>
<dbReference type="Proteomes" id="UP001268819">
    <property type="component" value="Unassembled WGS sequence"/>
</dbReference>
<protein>
    <recommendedName>
        <fullName evidence="5">Secreted protein</fullName>
    </recommendedName>
</protein>
<evidence type="ECO:0000256" key="2">
    <source>
        <dbReference type="SAM" id="SignalP"/>
    </source>
</evidence>
<dbReference type="RefSeq" id="WP_310306538.1">
    <property type="nucleotide sequence ID" value="NZ_BAAAXB010000001.1"/>
</dbReference>
<evidence type="ECO:0000313" key="3">
    <source>
        <dbReference type="EMBL" id="MDR6593648.1"/>
    </source>
</evidence>
<name>A0ABU1PSL9_9PSEU</name>
<evidence type="ECO:0000256" key="1">
    <source>
        <dbReference type="SAM" id="MobiDB-lite"/>
    </source>
</evidence>
<proteinExistence type="predicted"/>